<dbReference type="Pfam" id="PF01585">
    <property type="entry name" value="G-patch"/>
    <property type="match status" value="1"/>
</dbReference>
<dbReference type="InterPro" id="IPR025239">
    <property type="entry name" value="DUF4187"/>
</dbReference>
<organism evidence="3 4">
    <name type="scientific">Cinnamomum micranthum f. kanehirae</name>
    <dbReference type="NCBI Taxonomy" id="337451"/>
    <lineage>
        <taxon>Eukaryota</taxon>
        <taxon>Viridiplantae</taxon>
        <taxon>Streptophyta</taxon>
        <taxon>Embryophyta</taxon>
        <taxon>Tracheophyta</taxon>
        <taxon>Spermatophyta</taxon>
        <taxon>Magnoliopsida</taxon>
        <taxon>Magnoliidae</taxon>
        <taxon>Laurales</taxon>
        <taxon>Lauraceae</taxon>
        <taxon>Cinnamomum</taxon>
    </lineage>
</organism>
<feature type="region of interest" description="Disordered" evidence="1">
    <location>
        <begin position="198"/>
        <end position="231"/>
    </location>
</feature>
<feature type="compositionally biased region" description="Acidic residues" evidence="1">
    <location>
        <begin position="9"/>
        <end position="18"/>
    </location>
</feature>
<gene>
    <name evidence="3" type="ORF">CKAN_00632500</name>
</gene>
<dbReference type="PROSITE" id="PS50174">
    <property type="entry name" value="G_PATCH"/>
    <property type="match status" value="1"/>
</dbReference>
<dbReference type="OrthoDB" id="786951at2759"/>
<feature type="region of interest" description="Disordered" evidence="1">
    <location>
        <begin position="114"/>
        <end position="161"/>
    </location>
</feature>
<dbReference type="PANTHER" id="PTHR21032">
    <property type="entry name" value="G PATCH DOMAIN-CONTAINING PROTEIN 11"/>
    <property type="match status" value="1"/>
</dbReference>
<feature type="compositionally biased region" description="Acidic residues" evidence="1">
    <location>
        <begin position="212"/>
        <end position="231"/>
    </location>
</feature>
<feature type="compositionally biased region" description="Low complexity" evidence="1">
    <location>
        <begin position="26"/>
        <end position="39"/>
    </location>
</feature>
<dbReference type="SMART" id="SM00443">
    <property type="entry name" value="G_patch"/>
    <property type="match status" value="1"/>
</dbReference>
<dbReference type="EMBL" id="QPKB01000002">
    <property type="protein sequence ID" value="RWR77821.1"/>
    <property type="molecule type" value="Genomic_DNA"/>
</dbReference>
<dbReference type="GO" id="GO:0000776">
    <property type="term" value="C:kinetochore"/>
    <property type="evidence" value="ECO:0007669"/>
    <property type="project" value="TreeGrafter"/>
</dbReference>
<evidence type="ECO:0000313" key="4">
    <source>
        <dbReference type="Proteomes" id="UP000283530"/>
    </source>
</evidence>
<sequence>MAEKRAESEQAEEEEDYMGDLSLFLPPESISKPSIPSKKISNDADAAKTLLPQSSSFKKQSKSSRVLSWQEQRKINRAQKQREEDEETLARCDAAIPSSNIGFKLLRQMGYTPGSALGKDGSGQAEPVGIKIRRSRAGLGRESPEKEKARREEAQAERKRRKVEDLMADFGSRQRLQWRIRRIATDFDKAKKALAQLENEEIFLEPEKEGDGDGEGDEKAEEEEEEEEITEEDLLDILMKLRNEHCYCLYCGCQYESLETLSSNCPGLNEEDH</sequence>
<protein>
    <submittedName>
        <fullName evidence="3">G patch domain-containing protein 11</fullName>
    </submittedName>
</protein>
<keyword evidence="4" id="KW-1185">Reference proteome</keyword>
<name>A0A443NH19_9MAGN</name>
<evidence type="ECO:0000256" key="1">
    <source>
        <dbReference type="SAM" id="MobiDB-lite"/>
    </source>
</evidence>
<dbReference type="SMART" id="SM01173">
    <property type="entry name" value="DUF4187"/>
    <property type="match status" value="1"/>
</dbReference>
<dbReference type="Proteomes" id="UP000283530">
    <property type="component" value="Unassembled WGS sequence"/>
</dbReference>
<feature type="compositionally biased region" description="Basic and acidic residues" evidence="1">
    <location>
        <begin position="142"/>
        <end position="161"/>
    </location>
</feature>
<evidence type="ECO:0000313" key="3">
    <source>
        <dbReference type="EMBL" id="RWR77821.1"/>
    </source>
</evidence>
<feature type="domain" description="G-patch" evidence="2">
    <location>
        <begin position="98"/>
        <end position="144"/>
    </location>
</feature>
<dbReference type="GO" id="GO:0003676">
    <property type="term" value="F:nucleic acid binding"/>
    <property type="evidence" value="ECO:0007669"/>
    <property type="project" value="InterPro"/>
</dbReference>
<dbReference type="InterPro" id="IPR039249">
    <property type="entry name" value="GPATCH11"/>
</dbReference>
<comment type="caution">
    <text evidence="3">The sequence shown here is derived from an EMBL/GenBank/DDBJ whole genome shotgun (WGS) entry which is preliminary data.</text>
</comment>
<dbReference type="STRING" id="337451.A0A443NH19"/>
<reference evidence="3 4" key="1">
    <citation type="journal article" date="2019" name="Nat. Plants">
        <title>Stout camphor tree genome fills gaps in understanding of flowering plant genome evolution.</title>
        <authorList>
            <person name="Chaw S.M."/>
            <person name="Liu Y.C."/>
            <person name="Wu Y.W."/>
            <person name="Wang H.Y."/>
            <person name="Lin C.I."/>
            <person name="Wu C.S."/>
            <person name="Ke H.M."/>
            <person name="Chang L.Y."/>
            <person name="Hsu C.Y."/>
            <person name="Yang H.T."/>
            <person name="Sudianto E."/>
            <person name="Hsu M.H."/>
            <person name="Wu K.P."/>
            <person name="Wang L.N."/>
            <person name="Leebens-Mack J.H."/>
            <person name="Tsai I.J."/>
        </authorList>
    </citation>
    <scope>NUCLEOTIDE SEQUENCE [LARGE SCALE GENOMIC DNA]</scope>
    <source>
        <strain evidence="4">cv. Chaw 1501</strain>
        <tissue evidence="3">Young leaves</tissue>
    </source>
</reference>
<accession>A0A443NH19</accession>
<dbReference type="Pfam" id="PF13821">
    <property type="entry name" value="DUF4187"/>
    <property type="match status" value="1"/>
</dbReference>
<dbReference type="PANTHER" id="PTHR21032:SF0">
    <property type="entry name" value="G PATCH DOMAIN-CONTAINING PROTEIN 11"/>
    <property type="match status" value="1"/>
</dbReference>
<dbReference type="InterPro" id="IPR000467">
    <property type="entry name" value="G_patch_dom"/>
</dbReference>
<feature type="region of interest" description="Disordered" evidence="1">
    <location>
        <begin position="1"/>
        <end position="89"/>
    </location>
</feature>
<proteinExistence type="predicted"/>
<evidence type="ECO:0000259" key="2">
    <source>
        <dbReference type="PROSITE" id="PS50174"/>
    </source>
</evidence>
<dbReference type="AlphaFoldDB" id="A0A443NH19"/>